<dbReference type="EMBL" id="QPMM01000001">
    <property type="protein sequence ID" value="RFS26777.1"/>
    <property type="molecule type" value="Genomic_DNA"/>
</dbReference>
<protein>
    <submittedName>
        <fullName evidence="1">Uncharacterized protein</fullName>
    </submittedName>
</protein>
<sequence>MQHRKYSLEWFDLFITETLPEIFKKPVLVNPVFIRRVLEKALEERKHIRLRLLEDMFNTRDEKNMQVLINRYQVLLIHLIDEANKVEVSSSNRLVRFLCQKLQQCLESLLAFIENDFLKYFDLEQRVPESYHAVCRELIGNELPILEKKLYSFKQDPALVEMILDNLRSFVVNTRVHLPYRIFLYMKAVWYELRFSSVYNRQEWKLPILLEILIRLNYNSPALTNYLAEIYLPKKLSSITETDGKVKLLHAFRRSVSEITISAEGKLFRDLPGIDEQIFQLVGEEIELLYPAVNSATEGLTVVGKDFKMQTTFSVPVLGAIFRIFKEAGAIRNANVKKMLEFVAANYTTLKSDDISYIHIHSSYYDIGPKTKQQLYDLFIQLANTSRKL</sequence>
<dbReference type="AlphaFoldDB" id="A0A3E1YHD7"/>
<dbReference type="Proteomes" id="UP000260644">
    <property type="component" value="Unassembled WGS sequence"/>
</dbReference>
<dbReference type="OrthoDB" id="636834at2"/>
<proteinExistence type="predicted"/>
<accession>A0A3E1YHD7</accession>
<gene>
    <name evidence="1" type="ORF">DVR12_03045</name>
</gene>
<dbReference type="RefSeq" id="WP_116973969.1">
    <property type="nucleotide sequence ID" value="NZ_QPMM01000001.1"/>
</dbReference>
<keyword evidence="2" id="KW-1185">Reference proteome</keyword>
<organism evidence="1 2">
    <name type="scientific">Chitinophaga silvatica</name>
    <dbReference type="NCBI Taxonomy" id="2282649"/>
    <lineage>
        <taxon>Bacteria</taxon>
        <taxon>Pseudomonadati</taxon>
        <taxon>Bacteroidota</taxon>
        <taxon>Chitinophagia</taxon>
        <taxon>Chitinophagales</taxon>
        <taxon>Chitinophagaceae</taxon>
        <taxon>Chitinophaga</taxon>
    </lineage>
</organism>
<name>A0A3E1YHD7_9BACT</name>
<reference evidence="1 2" key="1">
    <citation type="submission" date="2018-07" db="EMBL/GenBank/DDBJ databases">
        <title>Chitinophaga K2CV101002-2 sp. nov., isolated from a monsoon evergreen broad-leaved forest soil.</title>
        <authorList>
            <person name="Lv Y."/>
        </authorList>
    </citation>
    <scope>NUCLEOTIDE SEQUENCE [LARGE SCALE GENOMIC DNA]</scope>
    <source>
        <strain evidence="1 2">GDMCC 1.1288</strain>
    </source>
</reference>
<evidence type="ECO:0000313" key="1">
    <source>
        <dbReference type="EMBL" id="RFS26777.1"/>
    </source>
</evidence>
<evidence type="ECO:0000313" key="2">
    <source>
        <dbReference type="Proteomes" id="UP000260644"/>
    </source>
</evidence>
<comment type="caution">
    <text evidence="1">The sequence shown here is derived from an EMBL/GenBank/DDBJ whole genome shotgun (WGS) entry which is preliminary data.</text>
</comment>